<reference evidence="1 2" key="1">
    <citation type="journal article" date="2015" name="Nature">
        <title>rRNA introns, odd ribosomes, and small enigmatic genomes across a large radiation of phyla.</title>
        <authorList>
            <person name="Brown C.T."/>
            <person name="Hug L.A."/>
            <person name="Thomas B.C."/>
            <person name="Sharon I."/>
            <person name="Castelle C.J."/>
            <person name="Singh A."/>
            <person name="Wilkins M.J."/>
            <person name="Williams K.H."/>
            <person name="Banfield J.F."/>
        </authorList>
    </citation>
    <scope>NUCLEOTIDE SEQUENCE [LARGE SCALE GENOMIC DNA]</scope>
</reference>
<proteinExistence type="predicted"/>
<dbReference type="AlphaFoldDB" id="A0A0G1UKP0"/>
<sequence>MLEALWERISQAVNSLSHDSTGKAVLPDQYSGIDEVAFQVANRLGRPGSEEYLTARGEPVNTYKVGDNWASPSPRRGIVDKKELAEIQAYAVQANHLTPPPGLPLEVRQILTALAANVNSSELTTMHAANLAANERAIEAATQGLKPAKLNAHLMTAIETNSQRTGALVTVDRQHLGLLGNGFTEALGVLERIIQTGALARETHQTTYKNGPFGREEVTQTFTREGIAPDRHPEASLQLPDFKLGNLRVTWGSHSSIPLQSSPLSEPTGNTSIGNAVHVEGGSINATGGDIRGGGVTLKL</sequence>
<comment type="caution">
    <text evidence="1">The sequence shown here is derived from an EMBL/GenBank/DDBJ whole genome shotgun (WGS) entry which is preliminary data.</text>
</comment>
<protein>
    <submittedName>
        <fullName evidence="1">Uncharacterized protein</fullName>
    </submittedName>
</protein>
<evidence type="ECO:0000313" key="2">
    <source>
        <dbReference type="Proteomes" id="UP000034877"/>
    </source>
</evidence>
<evidence type="ECO:0000313" key="1">
    <source>
        <dbReference type="EMBL" id="KKU94704.1"/>
    </source>
</evidence>
<accession>A0A0G1UKP0</accession>
<gene>
    <name evidence="1" type="ORF">UY22_C0008G0001</name>
</gene>
<organism evidence="1 2">
    <name type="scientific">Candidatus Amesbacteria bacterium GW2011_GWC1_48_10</name>
    <dbReference type="NCBI Taxonomy" id="1618365"/>
    <lineage>
        <taxon>Bacteria</taxon>
        <taxon>Candidatus Amesiibacteriota</taxon>
    </lineage>
</organism>
<dbReference type="Proteomes" id="UP000034877">
    <property type="component" value="Unassembled WGS sequence"/>
</dbReference>
<dbReference type="EMBL" id="LCPE01000008">
    <property type="protein sequence ID" value="KKU94704.1"/>
    <property type="molecule type" value="Genomic_DNA"/>
</dbReference>
<name>A0A0G1UKP0_9BACT</name>